<keyword evidence="1" id="KW-1188">Viral release from host cell</keyword>
<gene>
    <name evidence="5" type="ORF">UFOVP694_40</name>
</gene>
<name>A0A6J5NFZ1_9CAUD</name>
<dbReference type="InterPro" id="IPR006944">
    <property type="entry name" value="Phage/GTA_portal"/>
</dbReference>
<organism evidence="5">
    <name type="scientific">uncultured Caudovirales phage</name>
    <dbReference type="NCBI Taxonomy" id="2100421"/>
    <lineage>
        <taxon>Viruses</taxon>
        <taxon>Duplodnaviria</taxon>
        <taxon>Heunggongvirae</taxon>
        <taxon>Uroviricota</taxon>
        <taxon>Caudoviricetes</taxon>
        <taxon>Peduoviridae</taxon>
        <taxon>Maltschvirus</taxon>
        <taxon>Maltschvirus maltsch</taxon>
    </lineage>
</organism>
<dbReference type="Pfam" id="PF04860">
    <property type="entry name" value="Phage_portal"/>
    <property type="match status" value="1"/>
</dbReference>
<accession>A0A6J5NFZ1</accession>
<evidence type="ECO:0000313" key="5">
    <source>
        <dbReference type="EMBL" id="CAB4157697.1"/>
    </source>
</evidence>
<keyword evidence="3" id="KW-0231">Viral genome packaging</keyword>
<sequence length="541" mass="60873">MSEDYDYIQASIRTQEETENLFKSQDPFGKDWTVLKDYVGIDQNFKRRTTRTVSKATYAYNAVEPSTQYLNSANAVPSGDGAESKQINPGTVYRNGYGLFDVITPPYNMYELASYYDTSFANHAAIDAKVENVVGLGYRFDITDRTMLRFETNDDQGAVERARRRIERMKLEMREWLESLNDDDSFTTSMEKVYTDLQATGNGFLEVGRTVTGEIGYIGHIPSTTVRVRRLRDGFVQIIGQKVVYFRNFGATNSNPMTTDTRPNEIIHIKEYSPLNTYYGIPDIISAVSSLIGDSLAAQYNIDYFQNKGAPRYIITVKGAKLSADAEDKMFRFLQSGLKGQNHRTLYIPLPGDTDNNKVEFKMEPVETAIQEASFERYRKQNRDDILVAHQVPISKLGGSDSGAIAAAMSQDRTFKEQVARPAQAQLEKVINKIIKEKTDILTLKFNELTLTDEIAQSQIIERYVKTQVITPDEARELIDMPPRPDGEGNAPFSMTPRQATDARANLAGNRQRDAERANNSSDSPASLEGRNPQGEGRSSQ</sequence>
<evidence type="ECO:0000256" key="2">
    <source>
        <dbReference type="ARBA" id="ARBA00023009"/>
    </source>
</evidence>
<evidence type="ECO:0000256" key="3">
    <source>
        <dbReference type="ARBA" id="ARBA00023219"/>
    </source>
</evidence>
<protein>
    <submittedName>
        <fullName evidence="5">COG5518 Bacteriophage capsid portal protein</fullName>
    </submittedName>
</protein>
<feature type="compositionally biased region" description="Basic and acidic residues" evidence="4">
    <location>
        <begin position="475"/>
        <end position="487"/>
    </location>
</feature>
<keyword evidence="2" id="KW-1171">Viral genome ejection through host cell envelope</keyword>
<evidence type="ECO:0000256" key="4">
    <source>
        <dbReference type="SAM" id="MobiDB-lite"/>
    </source>
</evidence>
<feature type="region of interest" description="Disordered" evidence="4">
    <location>
        <begin position="475"/>
        <end position="541"/>
    </location>
</feature>
<keyword evidence="1" id="KW-0118">Viral capsid assembly</keyword>
<dbReference type="EMBL" id="LR796651">
    <property type="protein sequence ID" value="CAB4157697.1"/>
    <property type="molecule type" value="Genomic_DNA"/>
</dbReference>
<reference evidence="5" key="1">
    <citation type="submission" date="2020-04" db="EMBL/GenBank/DDBJ databases">
        <authorList>
            <person name="Chiriac C."/>
            <person name="Salcher M."/>
            <person name="Ghai R."/>
            <person name="Kavagutti S V."/>
        </authorList>
    </citation>
    <scope>NUCLEOTIDE SEQUENCE</scope>
</reference>
<evidence type="ECO:0000256" key="1">
    <source>
        <dbReference type="ARBA" id="ARBA00022950"/>
    </source>
</evidence>
<keyword evidence="2" id="KW-1160">Virus entry into host cell</keyword>
<proteinExistence type="predicted"/>
<keyword evidence="2" id="KW-1162">Viral penetration into host cytoplasm</keyword>